<evidence type="ECO:0000313" key="2">
    <source>
        <dbReference type="EMBL" id="KAG0692563.1"/>
    </source>
</evidence>
<evidence type="ECO:0000313" key="3">
    <source>
        <dbReference type="Proteomes" id="UP000770661"/>
    </source>
</evidence>
<keyword evidence="3" id="KW-1185">Reference proteome</keyword>
<dbReference type="AlphaFoldDB" id="A0A8J8W910"/>
<accession>A0A8J8W910</accession>
<gene>
    <name evidence="2" type="ORF">GWK47_027841</name>
</gene>
<name>A0A8J8W910_CHIOP</name>
<organism evidence="2 3">
    <name type="scientific">Chionoecetes opilio</name>
    <name type="common">Atlantic snow crab</name>
    <name type="synonym">Cancer opilio</name>
    <dbReference type="NCBI Taxonomy" id="41210"/>
    <lineage>
        <taxon>Eukaryota</taxon>
        <taxon>Metazoa</taxon>
        <taxon>Ecdysozoa</taxon>
        <taxon>Arthropoda</taxon>
        <taxon>Crustacea</taxon>
        <taxon>Multicrustacea</taxon>
        <taxon>Malacostraca</taxon>
        <taxon>Eumalacostraca</taxon>
        <taxon>Eucarida</taxon>
        <taxon>Decapoda</taxon>
        <taxon>Pleocyemata</taxon>
        <taxon>Brachyura</taxon>
        <taxon>Eubrachyura</taxon>
        <taxon>Majoidea</taxon>
        <taxon>Majidae</taxon>
        <taxon>Chionoecetes</taxon>
    </lineage>
</organism>
<feature type="region of interest" description="Disordered" evidence="1">
    <location>
        <begin position="36"/>
        <end position="59"/>
    </location>
</feature>
<evidence type="ECO:0000256" key="1">
    <source>
        <dbReference type="SAM" id="MobiDB-lite"/>
    </source>
</evidence>
<protein>
    <submittedName>
        <fullName evidence="2">Uncharacterized protein</fullName>
    </submittedName>
</protein>
<comment type="caution">
    <text evidence="2">The sequence shown here is derived from an EMBL/GenBank/DDBJ whole genome shotgun (WGS) entry which is preliminary data.</text>
</comment>
<dbReference type="EMBL" id="JACEEZ010026477">
    <property type="protein sequence ID" value="KAG0692563.1"/>
    <property type="molecule type" value="Genomic_DNA"/>
</dbReference>
<sequence>MYRAVAGEGVFAICMGPSSGPDIGVFTDFKKRGWPFSTRASRAPPTPDTERPPTLLNKREPTSCRSCAALFNTSQPAGTTTSEMLDASSSSCWVGRARPEGEVPATGRHATAPRWMARAIYLRAANIRCFRRQLGELCSPRELSRPPPFTCLLDECLLDPLVRGLPWPPSRRRIEL</sequence>
<dbReference type="Proteomes" id="UP000770661">
    <property type="component" value="Unassembled WGS sequence"/>
</dbReference>
<reference evidence="2" key="1">
    <citation type="submission" date="2020-07" db="EMBL/GenBank/DDBJ databases">
        <title>The High-quality genome of the commercially important snow crab, Chionoecetes opilio.</title>
        <authorList>
            <person name="Jeong J.-H."/>
            <person name="Ryu S."/>
        </authorList>
    </citation>
    <scope>NUCLEOTIDE SEQUENCE</scope>
    <source>
        <strain evidence="2">MADBK_172401_WGS</strain>
        <tissue evidence="2">Digestive gland</tissue>
    </source>
</reference>
<proteinExistence type="predicted"/>